<dbReference type="Proteomes" id="UP001148629">
    <property type="component" value="Unassembled WGS sequence"/>
</dbReference>
<comment type="caution">
    <text evidence="1">The sequence shown here is derived from an EMBL/GenBank/DDBJ whole genome shotgun (WGS) entry which is preliminary data.</text>
</comment>
<organism evidence="1 2">
    <name type="scientific">Fusarium decemcellulare</name>
    <dbReference type="NCBI Taxonomy" id="57161"/>
    <lineage>
        <taxon>Eukaryota</taxon>
        <taxon>Fungi</taxon>
        <taxon>Dikarya</taxon>
        <taxon>Ascomycota</taxon>
        <taxon>Pezizomycotina</taxon>
        <taxon>Sordariomycetes</taxon>
        <taxon>Hypocreomycetidae</taxon>
        <taxon>Hypocreales</taxon>
        <taxon>Nectriaceae</taxon>
        <taxon>Fusarium</taxon>
        <taxon>Fusarium decemcellulare species complex</taxon>
    </lineage>
</organism>
<keyword evidence="2" id="KW-1185">Reference proteome</keyword>
<protein>
    <submittedName>
        <fullName evidence="1">Uncharacterized protein</fullName>
    </submittedName>
</protein>
<reference evidence="1" key="1">
    <citation type="submission" date="2022-08" db="EMBL/GenBank/DDBJ databases">
        <title>Genome Sequence of Fusarium decemcellulare.</title>
        <authorList>
            <person name="Buettner E."/>
        </authorList>
    </citation>
    <scope>NUCLEOTIDE SEQUENCE</scope>
    <source>
        <strain evidence="1">Babe19</strain>
    </source>
</reference>
<accession>A0ACC1S883</accession>
<evidence type="ECO:0000313" key="2">
    <source>
        <dbReference type="Proteomes" id="UP001148629"/>
    </source>
</evidence>
<evidence type="ECO:0000313" key="1">
    <source>
        <dbReference type="EMBL" id="KAJ3534178.1"/>
    </source>
</evidence>
<gene>
    <name evidence="1" type="ORF">NM208_g7651</name>
</gene>
<sequence>MGSTFTLLLTILGCLASTCVVSLDVGIINSLNVMESFSNYFELDATLKGLNVSILYAGCVFAVPITGWVLDRWGRRRGLMIGASITLVGAILQASAQEKIQLLIGRFLLGISFVITATGAPSLLMEVAPPSHREEITNAMIACLPATGTIGTIVYLGIYNSESNWAWRAGLMVDLVGPVLALLVLPFTPESIRWLVSQGQTDEALRVLAKVRDVKDDNAELLMEFNQIKQTIETEIQMNQGNLWRTLMKPAQNFRRFLLTILTNIFYQTNGATFVPYFFTIIIQASGVTETSSLLKVNVGLSAWATLSSISGIFLISKMGRKAVLLFGTAVISLSYATLAILQQRIETTHEKSYAMGAVALCFIFYWATFTSWMLLAYSYPPEILKYSQRARGVGAGQAIGYAFGTAMTYTVPIAIERISWKYYIINCLWNIPIFAIIWWTFPETKGRTLEEIDAIFNGSADDSYMSVITGRSVSIVQGKELEERKTSTLN</sequence>
<proteinExistence type="predicted"/>
<name>A0ACC1S883_9HYPO</name>
<dbReference type="EMBL" id="JANRMS010000806">
    <property type="protein sequence ID" value="KAJ3534178.1"/>
    <property type="molecule type" value="Genomic_DNA"/>
</dbReference>